<dbReference type="EMBL" id="KB008001">
    <property type="protein sequence ID" value="ELR16333.1"/>
    <property type="molecule type" value="Genomic_DNA"/>
</dbReference>
<dbReference type="OrthoDB" id="9986700at2759"/>
<reference evidence="1 2" key="1">
    <citation type="journal article" date="2013" name="Genome Biol.">
        <title>Genome of Acanthamoeba castellanii highlights extensive lateral gene transfer and early evolution of tyrosine kinase signaling.</title>
        <authorList>
            <person name="Clarke M."/>
            <person name="Lohan A.J."/>
            <person name="Liu B."/>
            <person name="Lagkouvardos I."/>
            <person name="Roy S."/>
            <person name="Zafar N."/>
            <person name="Bertelli C."/>
            <person name="Schilde C."/>
            <person name="Kianianmomeni A."/>
            <person name="Burglin T.R."/>
            <person name="Frech C."/>
            <person name="Turcotte B."/>
            <person name="Kopec K.O."/>
            <person name="Synnott J.M."/>
            <person name="Choo C."/>
            <person name="Paponov I."/>
            <person name="Finkler A."/>
            <person name="Soon Heng Tan C."/>
            <person name="Hutchins A.P."/>
            <person name="Weinmeier T."/>
            <person name="Rattei T."/>
            <person name="Chu J.S."/>
            <person name="Gimenez G."/>
            <person name="Irimia M."/>
            <person name="Rigden D.J."/>
            <person name="Fitzpatrick D.A."/>
            <person name="Lorenzo-Morales J."/>
            <person name="Bateman A."/>
            <person name="Chiu C.H."/>
            <person name="Tang P."/>
            <person name="Hegemann P."/>
            <person name="Fromm H."/>
            <person name="Raoult D."/>
            <person name="Greub G."/>
            <person name="Miranda-Saavedra D."/>
            <person name="Chen N."/>
            <person name="Nash P."/>
            <person name="Ginger M.L."/>
            <person name="Horn M."/>
            <person name="Schaap P."/>
            <person name="Caler L."/>
            <person name="Loftus B."/>
        </authorList>
    </citation>
    <scope>NUCLEOTIDE SEQUENCE [LARGE SCALE GENOMIC DNA]</scope>
    <source>
        <strain evidence="1 2">Neff</strain>
    </source>
</reference>
<protein>
    <submittedName>
        <fullName evidence="1">Uncharacterized protein</fullName>
    </submittedName>
</protein>
<dbReference type="OMA" id="VHETFHI"/>
<accession>L8GUM3</accession>
<dbReference type="AlphaFoldDB" id="L8GUM3"/>
<evidence type="ECO:0000313" key="1">
    <source>
        <dbReference type="EMBL" id="ELR16333.1"/>
    </source>
</evidence>
<dbReference type="KEGG" id="acan:ACA1_203780"/>
<dbReference type="Proteomes" id="UP000011083">
    <property type="component" value="Unassembled WGS sequence"/>
</dbReference>
<organism evidence="1 2">
    <name type="scientific">Acanthamoeba castellanii (strain ATCC 30010 / Neff)</name>
    <dbReference type="NCBI Taxonomy" id="1257118"/>
    <lineage>
        <taxon>Eukaryota</taxon>
        <taxon>Amoebozoa</taxon>
        <taxon>Discosea</taxon>
        <taxon>Longamoebia</taxon>
        <taxon>Centramoebida</taxon>
        <taxon>Acanthamoebidae</taxon>
        <taxon>Acanthamoeba</taxon>
    </lineage>
</organism>
<dbReference type="RefSeq" id="XP_004338346.1">
    <property type="nucleotide sequence ID" value="XM_004338298.1"/>
</dbReference>
<proteinExistence type="predicted"/>
<sequence>MQTGESSPAITKVPFARGFVVINDLAEAKKILSTEDDYVRGLSVFDLQAKTQVDDREVTVAQFMSHQAAQVLPFAEADVQKLEAMIKSVSAKLEAYPLLPSLVPEIVHLNMTTGLEEGTAAYCRGLNGIFLPQNMIQWTPSWGSLPMHELFTHELWHIISRNLEKSLRDSVYACIGFRPFNAPFQYPAPMANRKISNPDGPKFEHYIRFTTDDSGGELTALPMIYSRHPVYSKKIAPVFFRYLAVQMMAVRQNDDGVWVPAQNPKKEPGTEKTFDDLYLLDIDSLPESFWSQIGRNTAYFYHPDETTADNFVILIHKDTKTATTPAIVQKLAAVFGGDF</sequence>
<dbReference type="GeneID" id="14917003"/>
<gene>
    <name evidence="1" type="ORF">ACA1_203780</name>
</gene>
<name>L8GUM3_ACACF</name>
<evidence type="ECO:0000313" key="2">
    <source>
        <dbReference type="Proteomes" id="UP000011083"/>
    </source>
</evidence>
<dbReference type="VEuPathDB" id="AmoebaDB:ACA1_203780"/>
<keyword evidence="2" id="KW-1185">Reference proteome</keyword>